<evidence type="ECO:0000259" key="4">
    <source>
        <dbReference type="Pfam" id="PF01156"/>
    </source>
</evidence>
<feature type="domain" description="Inosine/uridine-preferring nucleoside hydrolase" evidence="4">
    <location>
        <begin position="19"/>
        <end position="371"/>
    </location>
</feature>
<keyword evidence="3" id="KW-0326">Glycosidase</keyword>
<name>A0A4P9XY49_9FUNG</name>
<dbReference type="InterPro" id="IPR023186">
    <property type="entry name" value="IUNH"/>
</dbReference>
<sequence>MPVTSPPPITKPSVTPLPVVIDTDPGVDDALALILALASPFINVVALTVTYGNVALPHTLRNLVSLLGLIQQWRREAGLPELPKPFLAIGAERSLKAKTNGAEHIHGTDGFRGMHQKHPSLAPPHWDALLPKALQGLLSRSSSDIPIPDPADLPYVPSSRTAAEELVYQAISHPDDTLTLITLGPFTDLATAWSLNPEAIARYSRVVSMAGAVNIPGNISPYAEFNIWADPEAARQIFEATATPQGPQLRELILIPLNVTEKVLLLLDHFEARIPSSSPLYIFLHDFLKDTICPSETLTSSTMRIHDAVAVQYVIDLAQNHLASRGWVELGTGQGLDLRVEAQDQWTSGMIITNQRAEGARPPQNDDLIAQKTRGHTQVVGRVRAMKSVDPELYLDAILDGMNRILDDMYSISAAPDS</sequence>
<dbReference type="GO" id="GO:0006152">
    <property type="term" value="P:purine nucleoside catabolic process"/>
    <property type="evidence" value="ECO:0007669"/>
    <property type="project" value="TreeGrafter"/>
</dbReference>
<comment type="similarity">
    <text evidence="1">Belongs to the IUNH family.</text>
</comment>
<dbReference type="InterPro" id="IPR001910">
    <property type="entry name" value="Inosine/uridine_hydrolase_dom"/>
</dbReference>
<dbReference type="GO" id="GO:0008477">
    <property type="term" value="F:purine nucleosidase activity"/>
    <property type="evidence" value="ECO:0007669"/>
    <property type="project" value="TreeGrafter"/>
</dbReference>
<protein>
    <submittedName>
        <fullName evidence="5">Inosine/uridine-preferring nucleoside hydrolase domain-containing protein</fullName>
    </submittedName>
</protein>
<keyword evidence="6" id="KW-1185">Reference proteome</keyword>
<evidence type="ECO:0000313" key="5">
    <source>
        <dbReference type="EMBL" id="RKP11336.1"/>
    </source>
</evidence>
<dbReference type="OrthoDB" id="5783963at2759"/>
<keyword evidence="2 5" id="KW-0378">Hydrolase</keyword>
<dbReference type="GO" id="GO:0005829">
    <property type="term" value="C:cytosol"/>
    <property type="evidence" value="ECO:0007669"/>
    <property type="project" value="TreeGrafter"/>
</dbReference>
<dbReference type="PANTHER" id="PTHR12304:SF56">
    <property type="entry name" value="HYDROLASE, PUTATIVE (AFU_ORTHOLOGUE AFUA_1G11790)-RELATED"/>
    <property type="match status" value="1"/>
</dbReference>
<dbReference type="PANTHER" id="PTHR12304">
    <property type="entry name" value="INOSINE-URIDINE PREFERRING NUCLEOSIDE HYDROLASE"/>
    <property type="match status" value="1"/>
</dbReference>
<evidence type="ECO:0000256" key="3">
    <source>
        <dbReference type="ARBA" id="ARBA00023295"/>
    </source>
</evidence>
<evidence type="ECO:0000313" key="6">
    <source>
        <dbReference type="Proteomes" id="UP000267251"/>
    </source>
</evidence>
<dbReference type="Pfam" id="PF01156">
    <property type="entry name" value="IU_nuc_hydro"/>
    <property type="match status" value="1"/>
</dbReference>
<dbReference type="InterPro" id="IPR036452">
    <property type="entry name" value="Ribo_hydro-like"/>
</dbReference>
<proteinExistence type="inferred from homology"/>
<evidence type="ECO:0000256" key="1">
    <source>
        <dbReference type="ARBA" id="ARBA00009176"/>
    </source>
</evidence>
<organism evidence="5 6">
    <name type="scientific">Piptocephalis cylindrospora</name>
    <dbReference type="NCBI Taxonomy" id="1907219"/>
    <lineage>
        <taxon>Eukaryota</taxon>
        <taxon>Fungi</taxon>
        <taxon>Fungi incertae sedis</taxon>
        <taxon>Zoopagomycota</taxon>
        <taxon>Zoopagomycotina</taxon>
        <taxon>Zoopagomycetes</taxon>
        <taxon>Zoopagales</taxon>
        <taxon>Piptocephalidaceae</taxon>
        <taxon>Piptocephalis</taxon>
    </lineage>
</organism>
<dbReference type="EMBL" id="KZ989000">
    <property type="protein sequence ID" value="RKP11336.1"/>
    <property type="molecule type" value="Genomic_DNA"/>
</dbReference>
<dbReference type="Proteomes" id="UP000267251">
    <property type="component" value="Unassembled WGS sequence"/>
</dbReference>
<dbReference type="Gene3D" id="3.90.245.10">
    <property type="entry name" value="Ribonucleoside hydrolase-like"/>
    <property type="match status" value="1"/>
</dbReference>
<dbReference type="AlphaFoldDB" id="A0A4P9XY49"/>
<dbReference type="SUPFAM" id="SSF53590">
    <property type="entry name" value="Nucleoside hydrolase"/>
    <property type="match status" value="1"/>
</dbReference>
<evidence type="ECO:0000256" key="2">
    <source>
        <dbReference type="ARBA" id="ARBA00022801"/>
    </source>
</evidence>
<gene>
    <name evidence="5" type="ORF">BJ684DRAFT_22112</name>
</gene>
<reference evidence="6" key="1">
    <citation type="journal article" date="2018" name="Nat. Microbiol.">
        <title>Leveraging single-cell genomics to expand the fungal tree of life.</title>
        <authorList>
            <person name="Ahrendt S.R."/>
            <person name="Quandt C.A."/>
            <person name="Ciobanu D."/>
            <person name="Clum A."/>
            <person name="Salamov A."/>
            <person name="Andreopoulos B."/>
            <person name="Cheng J.F."/>
            <person name="Woyke T."/>
            <person name="Pelin A."/>
            <person name="Henrissat B."/>
            <person name="Reynolds N.K."/>
            <person name="Benny G.L."/>
            <person name="Smith M.E."/>
            <person name="James T.Y."/>
            <person name="Grigoriev I.V."/>
        </authorList>
    </citation>
    <scope>NUCLEOTIDE SEQUENCE [LARGE SCALE GENOMIC DNA]</scope>
</reference>
<accession>A0A4P9XY49</accession>